<organism evidence="1 2">
    <name type="scientific">endosymbiont of Escarpia spicata</name>
    <dbReference type="NCBI Taxonomy" id="2200908"/>
    <lineage>
        <taxon>Bacteria</taxon>
        <taxon>Pseudomonadati</taxon>
        <taxon>Pseudomonadota</taxon>
        <taxon>Gammaproteobacteria</taxon>
        <taxon>sulfur-oxidizing symbionts</taxon>
    </lineage>
</organism>
<protein>
    <submittedName>
        <fullName evidence="1">Uncharacterized protein</fullName>
    </submittedName>
</protein>
<sequence length="130" mass="14354">MIKIDPVLEESLPSLHGNRQESDITQKGILSSQSLRYENHRFANTRGISAHNRDQGFIPAFQDTRSGLSVVSCFADGCPAPVHILDGLPDDWVGSRDANGSVLKAHAEIISGFLRDGRFYTREEASQTTR</sequence>
<evidence type="ECO:0000313" key="2">
    <source>
        <dbReference type="Proteomes" id="UP000254771"/>
    </source>
</evidence>
<dbReference type="AlphaFoldDB" id="A0A370DRK0"/>
<name>A0A370DRK0_9GAMM</name>
<keyword evidence="2" id="KW-1185">Reference proteome</keyword>
<accession>A0A370DRK0</accession>
<gene>
    <name evidence="1" type="ORF">DIZ78_03490</name>
</gene>
<proteinExistence type="predicted"/>
<reference evidence="1 2" key="1">
    <citation type="journal article" date="2018" name="ISME J.">
        <title>Endosymbiont genomes yield clues of tubeworm success.</title>
        <authorList>
            <person name="Li Y."/>
            <person name="Liles M.R."/>
            <person name="Halanych K.M."/>
        </authorList>
    </citation>
    <scope>NUCLEOTIDE SEQUENCE [LARGE SCALE GENOMIC DNA]</scope>
    <source>
        <strain evidence="1">A1462</strain>
    </source>
</reference>
<evidence type="ECO:0000313" key="1">
    <source>
        <dbReference type="EMBL" id="RDH87640.1"/>
    </source>
</evidence>
<dbReference type="EMBL" id="QFXE01000005">
    <property type="protein sequence ID" value="RDH87640.1"/>
    <property type="molecule type" value="Genomic_DNA"/>
</dbReference>
<comment type="caution">
    <text evidence="1">The sequence shown here is derived from an EMBL/GenBank/DDBJ whole genome shotgun (WGS) entry which is preliminary data.</text>
</comment>
<dbReference type="Proteomes" id="UP000254771">
    <property type="component" value="Unassembled WGS sequence"/>
</dbReference>